<evidence type="ECO:0000256" key="1">
    <source>
        <dbReference type="SAM" id="MobiDB-lite"/>
    </source>
</evidence>
<dbReference type="EMBL" id="CARXXK010001361">
    <property type="protein sequence ID" value="CAI6375683.1"/>
    <property type="molecule type" value="Genomic_DNA"/>
</dbReference>
<reference evidence="2 3" key="1">
    <citation type="submission" date="2023-01" db="EMBL/GenBank/DDBJ databases">
        <authorList>
            <person name="Whitehead M."/>
        </authorList>
    </citation>
    <scope>NUCLEOTIDE SEQUENCE [LARGE SCALE GENOMIC DNA]</scope>
</reference>
<accession>A0AAV0Y4K2</accession>
<gene>
    <name evidence="2" type="ORF">MEUPH1_LOCUS29145</name>
</gene>
<evidence type="ECO:0000313" key="3">
    <source>
        <dbReference type="Proteomes" id="UP001160148"/>
    </source>
</evidence>
<comment type="caution">
    <text evidence="2">The sequence shown here is derived from an EMBL/GenBank/DDBJ whole genome shotgun (WGS) entry which is preliminary data.</text>
</comment>
<evidence type="ECO:0000313" key="2">
    <source>
        <dbReference type="EMBL" id="CAI6375683.1"/>
    </source>
</evidence>
<protein>
    <recommendedName>
        <fullName evidence="4">MADF domain-containing protein</fullName>
    </recommendedName>
</protein>
<sequence length="292" mass="33541">MRWEKILIKPGKKMDSLLASYRRERQREGTSGHSGAGTNEIYHSKWFAFAEMQFLNDKFKPRTTTDTTINPHATHIEQEHEEPHEDVEIVEDHSERYTNDEQPQKEKVFVSPKKTKGLKRKKEQEDPRISETYQIIKEISNKRQTPKVKSDSIIFGDYFASKLELFDQRTRTILQHQISSLICSTEINYIHNNPGNQTLQVNINNQPTANTMSFSSPLSSPSSSSLHSISTIQPQSPYYPSTVQQLYHQETSNFPSIYDYQYQQTPNIHGTSADINASETILSGDLNTTSNI</sequence>
<dbReference type="AlphaFoldDB" id="A0AAV0Y4K2"/>
<organism evidence="2 3">
    <name type="scientific">Macrosiphum euphorbiae</name>
    <name type="common">potato aphid</name>
    <dbReference type="NCBI Taxonomy" id="13131"/>
    <lineage>
        <taxon>Eukaryota</taxon>
        <taxon>Metazoa</taxon>
        <taxon>Ecdysozoa</taxon>
        <taxon>Arthropoda</taxon>
        <taxon>Hexapoda</taxon>
        <taxon>Insecta</taxon>
        <taxon>Pterygota</taxon>
        <taxon>Neoptera</taxon>
        <taxon>Paraneoptera</taxon>
        <taxon>Hemiptera</taxon>
        <taxon>Sternorrhyncha</taxon>
        <taxon>Aphidomorpha</taxon>
        <taxon>Aphidoidea</taxon>
        <taxon>Aphididae</taxon>
        <taxon>Macrosiphini</taxon>
        <taxon>Macrosiphum</taxon>
    </lineage>
</organism>
<feature type="compositionally biased region" description="Low complexity" evidence="1">
    <location>
        <begin position="213"/>
        <end position="230"/>
    </location>
</feature>
<dbReference type="Proteomes" id="UP001160148">
    <property type="component" value="Unassembled WGS sequence"/>
</dbReference>
<feature type="region of interest" description="Disordered" evidence="1">
    <location>
        <begin position="212"/>
        <end position="231"/>
    </location>
</feature>
<name>A0AAV0Y4K2_9HEMI</name>
<keyword evidence="3" id="KW-1185">Reference proteome</keyword>
<evidence type="ECO:0008006" key="4">
    <source>
        <dbReference type="Google" id="ProtNLM"/>
    </source>
</evidence>
<proteinExistence type="predicted"/>